<dbReference type="Gene3D" id="4.10.240.10">
    <property type="entry name" value="Zn(2)-C6 fungal-type DNA-binding domain"/>
    <property type="match status" value="1"/>
</dbReference>
<sequence length="582" mass="66297">MENQAGRNNVACFSCHSWKVKCSGGHPCERCRKRNRECSYPVRDRVLTVPESYLRCLEMNVLDRNTAKGRDTDSALGLDMTQNSQARPPNRVQTSPLLDDCSAEYFVQKLKEVALRTPSGRRRGRQDEAAEAPTSLRYTYSRLNSDYIYPRASFKLPPESYAFHLLQIFEEGFCDYHWYLRKRFRSRLALTYADPASQANDRTWMCMISVVLALAESWNHSRSPGSSASPNQRDEQANTPPAHNLLSAREPLPGSELFEQALVLLKMSLEEPVVEYVQALNLIAFYCYSLNRRKTAYFYSGQSIRLAKLLKLDESGSDNAAAFGSSAVVGRLESEHNKRVWWTSYCMDRMISTELGLVSSTDIAPDSPQMPSSHGLDPKDIEEFFNPDLLTAQVQLCSIKSTIVLTVTRHAHTQHVLQPLEVIQPCLDMLRRWRNEVPRYMSFSFEGGIPSAMSNLPFGRVLASLYLRYHQCFILLLRPLFLYALSTNYAERHQNHSSSNDSDLVPATSEYATLAAMKFRCLQAARYNAVILTDLSRMGKIAKFGYWESLHLFSSLAILSFCYEKLKRLWIGHKEPGQGQTF</sequence>
<name>A0ABR3WFT6_9PEZI</name>
<evidence type="ECO:0000313" key="7">
    <source>
        <dbReference type="EMBL" id="KAL1860573.1"/>
    </source>
</evidence>
<dbReference type="PANTHER" id="PTHR47424:SF6">
    <property type="entry name" value="PROLINE UTILIZATION TRANS-ACTIVATOR"/>
    <property type="match status" value="1"/>
</dbReference>
<evidence type="ECO:0000313" key="8">
    <source>
        <dbReference type="Proteomes" id="UP001586593"/>
    </source>
</evidence>
<feature type="region of interest" description="Disordered" evidence="5">
    <location>
        <begin position="68"/>
        <end position="92"/>
    </location>
</feature>
<protein>
    <recommendedName>
        <fullName evidence="6">Zn(2)-C6 fungal-type domain-containing protein</fullName>
    </recommendedName>
</protein>
<proteinExistence type="predicted"/>
<dbReference type="InterPro" id="IPR051127">
    <property type="entry name" value="Fungal_SecMet_Regulators"/>
</dbReference>
<evidence type="ECO:0000256" key="5">
    <source>
        <dbReference type="SAM" id="MobiDB-lite"/>
    </source>
</evidence>
<evidence type="ECO:0000256" key="2">
    <source>
        <dbReference type="ARBA" id="ARBA00023015"/>
    </source>
</evidence>
<keyword evidence="8" id="KW-1185">Reference proteome</keyword>
<dbReference type="PROSITE" id="PS00463">
    <property type="entry name" value="ZN2_CY6_FUNGAL_1"/>
    <property type="match status" value="1"/>
</dbReference>
<dbReference type="Pfam" id="PF00172">
    <property type="entry name" value="Zn_clus"/>
    <property type="match status" value="1"/>
</dbReference>
<accession>A0ABR3WFT6</accession>
<feature type="compositionally biased region" description="Polar residues" evidence="5">
    <location>
        <begin position="222"/>
        <end position="241"/>
    </location>
</feature>
<feature type="domain" description="Zn(2)-C6 fungal-type" evidence="6">
    <location>
        <begin position="11"/>
        <end position="40"/>
    </location>
</feature>
<comment type="caution">
    <text evidence="7">The sequence shown here is derived from an EMBL/GenBank/DDBJ whole genome shotgun (WGS) entry which is preliminary data.</text>
</comment>
<evidence type="ECO:0000259" key="6">
    <source>
        <dbReference type="PROSITE" id="PS50048"/>
    </source>
</evidence>
<dbReference type="CDD" id="cd12148">
    <property type="entry name" value="fungal_TF_MHR"/>
    <property type="match status" value="1"/>
</dbReference>
<dbReference type="Proteomes" id="UP001586593">
    <property type="component" value="Unassembled WGS sequence"/>
</dbReference>
<dbReference type="SMART" id="SM00066">
    <property type="entry name" value="GAL4"/>
    <property type="match status" value="1"/>
</dbReference>
<dbReference type="SMART" id="SM00906">
    <property type="entry name" value="Fungal_trans"/>
    <property type="match status" value="1"/>
</dbReference>
<evidence type="ECO:0000256" key="1">
    <source>
        <dbReference type="ARBA" id="ARBA00022723"/>
    </source>
</evidence>
<dbReference type="SUPFAM" id="SSF57701">
    <property type="entry name" value="Zn2/Cys6 DNA-binding domain"/>
    <property type="match status" value="1"/>
</dbReference>
<keyword evidence="1" id="KW-0479">Metal-binding</keyword>
<dbReference type="PROSITE" id="PS50048">
    <property type="entry name" value="ZN2_CY6_FUNGAL_2"/>
    <property type="match status" value="1"/>
</dbReference>
<gene>
    <name evidence="7" type="ORF">VTK73DRAFT_7272</name>
</gene>
<feature type="compositionally biased region" description="Polar residues" evidence="5">
    <location>
        <begin position="80"/>
        <end position="92"/>
    </location>
</feature>
<dbReference type="InterPro" id="IPR036864">
    <property type="entry name" value="Zn2-C6_fun-type_DNA-bd_sf"/>
</dbReference>
<dbReference type="EMBL" id="JAZHXJ010000451">
    <property type="protein sequence ID" value="KAL1860573.1"/>
    <property type="molecule type" value="Genomic_DNA"/>
</dbReference>
<keyword evidence="4" id="KW-0539">Nucleus</keyword>
<dbReference type="PANTHER" id="PTHR47424">
    <property type="entry name" value="REGULATORY PROTEIN GAL4"/>
    <property type="match status" value="1"/>
</dbReference>
<reference evidence="7 8" key="1">
    <citation type="journal article" date="2024" name="Commun. Biol.">
        <title>Comparative genomic analysis of thermophilic fungi reveals convergent evolutionary adaptations and gene losses.</title>
        <authorList>
            <person name="Steindorff A.S."/>
            <person name="Aguilar-Pontes M.V."/>
            <person name="Robinson A.J."/>
            <person name="Andreopoulos B."/>
            <person name="LaButti K."/>
            <person name="Kuo A."/>
            <person name="Mondo S."/>
            <person name="Riley R."/>
            <person name="Otillar R."/>
            <person name="Haridas S."/>
            <person name="Lipzen A."/>
            <person name="Grimwood J."/>
            <person name="Schmutz J."/>
            <person name="Clum A."/>
            <person name="Reid I.D."/>
            <person name="Moisan M.C."/>
            <person name="Butler G."/>
            <person name="Nguyen T.T.M."/>
            <person name="Dewar K."/>
            <person name="Conant G."/>
            <person name="Drula E."/>
            <person name="Henrissat B."/>
            <person name="Hansel C."/>
            <person name="Singer S."/>
            <person name="Hutchinson M.I."/>
            <person name="de Vries R.P."/>
            <person name="Natvig D.O."/>
            <person name="Powell A.J."/>
            <person name="Tsang A."/>
            <person name="Grigoriev I.V."/>
        </authorList>
    </citation>
    <scope>NUCLEOTIDE SEQUENCE [LARGE SCALE GENOMIC DNA]</scope>
    <source>
        <strain evidence="7 8">ATCC 24622</strain>
    </source>
</reference>
<dbReference type="InterPro" id="IPR007219">
    <property type="entry name" value="XnlR_reg_dom"/>
</dbReference>
<keyword evidence="2" id="KW-0805">Transcription regulation</keyword>
<keyword evidence="3" id="KW-0804">Transcription</keyword>
<feature type="region of interest" description="Disordered" evidence="5">
    <location>
        <begin position="222"/>
        <end position="249"/>
    </location>
</feature>
<evidence type="ECO:0000256" key="4">
    <source>
        <dbReference type="ARBA" id="ARBA00023242"/>
    </source>
</evidence>
<dbReference type="InterPro" id="IPR001138">
    <property type="entry name" value="Zn2Cys6_DnaBD"/>
</dbReference>
<organism evidence="7 8">
    <name type="scientific">Phialemonium thermophilum</name>
    <dbReference type="NCBI Taxonomy" id="223376"/>
    <lineage>
        <taxon>Eukaryota</taxon>
        <taxon>Fungi</taxon>
        <taxon>Dikarya</taxon>
        <taxon>Ascomycota</taxon>
        <taxon>Pezizomycotina</taxon>
        <taxon>Sordariomycetes</taxon>
        <taxon>Sordariomycetidae</taxon>
        <taxon>Cephalothecales</taxon>
        <taxon>Cephalothecaceae</taxon>
        <taxon>Phialemonium</taxon>
    </lineage>
</organism>
<evidence type="ECO:0000256" key="3">
    <source>
        <dbReference type="ARBA" id="ARBA00023163"/>
    </source>
</evidence>
<dbReference type="CDD" id="cd00067">
    <property type="entry name" value="GAL4"/>
    <property type="match status" value="1"/>
</dbReference>
<dbReference type="Pfam" id="PF04082">
    <property type="entry name" value="Fungal_trans"/>
    <property type="match status" value="1"/>
</dbReference>